<feature type="compositionally biased region" description="Low complexity" evidence="1">
    <location>
        <begin position="228"/>
        <end position="241"/>
    </location>
</feature>
<comment type="caution">
    <text evidence="3">The sequence shown here is derived from an EMBL/GenBank/DDBJ whole genome shotgun (WGS) entry which is preliminary data.</text>
</comment>
<accession>A0ABN9QR50</accession>
<evidence type="ECO:0000313" key="3">
    <source>
        <dbReference type="EMBL" id="CAK0808708.1"/>
    </source>
</evidence>
<sequence length="411" mass="44126">MAALHQAPWAIFLAVMLSPSARAVKIAVDPASRSDLASDLAPRPTAHEGTAAKEAAINERATKANSWVQDTSWVVDANSPGYDSSTLAANVMDGNFDTIWNSAGNDSCRTHCNNWWIEFDLGSEYMLYGIRITNMGDYGHDATVVELAAASARGGPFSAAFTTLSLVHSTSAVQEFGISYGAPVQHVRLRVTDTGKPQGYQPYIREVLFQLEQATTTTTPSPTPSPTPAATTSTTPAAGGASVTGDPHLQNIHGERFDLMKPGTYVLINIPRKVRAENAMLRVVAEARRLGETCTDMYFQYLNVTGLWAEAKHAGGYHYDSYSAVEDFPEWFAVGNVEVKIVHGRTQTGILYLNFFIKHLGRAGFPVGGLLGEDDHDDAATLPAGCEKLVALRSAAHSSSSELSVAMASLS</sequence>
<name>A0ABN9QR50_9DINO</name>
<protein>
    <recommendedName>
        <fullName evidence="5">F5/8 type C domain-containing protein</fullName>
    </recommendedName>
</protein>
<feature type="region of interest" description="Disordered" evidence="1">
    <location>
        <begin position="215"/>
        <end position="247"/>
    </location>
</feature>
<evidence type="ECO:0008006" key="5">
    <source>
        <dbReference type="Google" id="ProtNLM"/>
    </source>
</evidence>
<keyword evidence="2" id="KW-0732">Signal</keyword>
<dbReference type="SUPFAM" id="SSF49785">
    <property type="entry name" value="Galactose-binding domain-like"/>
    <property type="match status" value="1"/>
</dbReference>
<evidence type="ECO:0000313" key="4">
    <source>
        <dbReference type="Proteomes" id="UP001189429"/>
    </source>
</evidence>
<evidence type="ECO:0000256" key="2">
    <source>
        <dbReference type="SAM" id="SignalP"/>
    </source>
</evidence>
<dbReference type="Proteomes" id="UP001189429">
    <property type="component" value="Unassembled WGS sequence"/>
</dbReference>
<feature type="signal peptide" evidence="2">
    <location>
        <begin position="1"/>
        <end position="23"/>
    </location>
</feature>
<evidence type="ECO:0000256" key="1">
    <source>
        <dbReference type="SAM" id="MobiDB-lite"/>
    </source>
</evidence>
<proteinExistence type="predicted"/>
<dbReference type="InterPro" id="IPR008979">
    <property type="entry name" value="Galactose-bd-like_sf"/>
</dbReference>
<feature type="chain" id="PRO_5046062713" description="F5/8 type C domain-containing protein" evidence="2">
    <location>
        <begin position="24"/>
        <end position="411"/>
    </location>
</feature>
<keyword evidence="4" id="KW-1185">Reference proteome</keyword>
<reference evidence="3" key="1">
    <citation type="submission" date="2023-10" db="EMBL/GenBank/DDBJ databases">
        <authorList>
            <person name="Chen Y."/>
            <person name="Shah S."/>
            <person name="Dougan E. K."/>
            <person name="Thang M."/>
            <person name="Chan C."/>
        </authorList>
    </citation>
    <scope>NUCLEOTIDE SEQUENCE [LARGE SCALE GENOMIC DNA]</scope>
</reference>
<organism evidence="3 4">
    <name type="scientific">Prorocentrum cordatum</name>
    <dbReference type="NCBI Taxonomy" id="2364126"/>
    <lineage>
        <taxon>Eukaryota</taxon>
        <taxon>Sar</taxon>
        <taxon>Alveolata</taxon>
        <taxon>Dinophyceae</taxon>
        <taxon>Prorocentrales</taxon>
        <taxon>Prorocentraceae</taxon>
        <taxon>Prorocentrum</taxon>
    </lineage>
</organism>
<dbReference type="EMBL" id="CAUYUJ010004233">
    <property type="protein sequence ID" value="CAK0808708.1"/>
    <property type="molecule type" value="Genomic_DNA"/>
</dbReference>
<dbReference type="Gene3D" id="2.60.120.260">
    <property type="entry name" value="Galactose-binding domain-like"/>
    <property type="match status" value="1"/>
</dbReference>
<gene>
    <name evidence="3" type="ORF">PCOR1329_LOCUS14217</name>
</gene>